<name>A0ABQ9BWD2_9ROSI</name>
<organism evidence="2 3">
    <name type="scientific">Salix suchowensis</name>
    <dbReference type="NCBI Taxonomy" id="1278906"/>
    <lineage>
        <taxon>Eukaryota</taxon>
        <taxon>Viridiplantae</taxon>
        <taxon>Streptophyta</taxon>
        <taxon>Embryophyta</taxon>
        <taxon>Tracheophyta</taxon>
        <taxon>Spermatophyta</taxon>
        <taxon>Magnoliopsida</taxon>
        <taxon>eudicotyledons</taxon>
        <taxon>Gunneridae</taxon>
        <taxon>Pentapetalae</taxon>
        <taxon>rosids</taxon>
        <taxon>fabids</taxon>
        <taxon>Malpighiales</taxon>
        <taxon>Salicaceae</taxon>
        <taxon>Saliceae</taxon>
        <taxon>Salix</taxon>
    </lineage>
</organism>
<sequence length="50" mass="5509">MDWSSWLRRSVSSSKNSRNPDQQIPKPEGGGGGTAWNHAAIDRSCKVIHC</sequence>
<feature type="region of interest" description="Disordered" evidence="1">
    <location>
        <begin position="1"/>
        <end position="35"/>
    </location>
</feature>
<reference evidence="2" key="1">
    <citation type="submission" date="2022-10" db="EMBL/GenBank/DDBJ databases">
        <authorList>
            <person name="Hyden B.L."/>
            <person name="Feng K."/>
            <person name="Yates T."/>
            <person name="Jawdy S."/>
            <person name="Smart L.B."/>
            <person name="Muchero W."/>
        </authorList>
    </citation>
    <scope>NUCLEOTIDE SEQUENCE</scope>
    <source>
        <tissue evidence="2">Shoot tip</tissue>
    </source>
</reference>
<dbReference type="EMBL" id="JAPFFI010000006">
    <property type="protein sequence ID" value="KAJ6390064.1"/>
    <property type="molecule type" value="Genomic_DNA"/>
</dbReference>
<gene>
    <name evidence="2" type="ORF">OIU77_024311</name>
</gene>
<keyword evidence="3" id="KW-1185">Reference proteome</keyword>
<evidence type="ECO:0000313" key="3">
    <source>
        <dbReference type="Proteomes" id="UP001141253"/>
    </source>
</evidence>
<dbReference type="Proteomes" id="UP001141253">
    <property type="component" value="Chromosome 2"/>
</dbReference>
<evidence type="ECO:0000313" key="2">
    <source>
        <dbReference type="EMBL" id="KAJ6390064.1"/>
    </source>
</evidence>
<protein>
    <submittedName>
        <fullName evidence="2">Uncharacterized protein</fullName>
    </submittedName>
</protein>
<reference evidence="2" key="2">
    <citation type="journal article" date="2023" name="Int. J. Mol. Sci.">
        <title>De Novo Assembly and Annotation of 11 Diverse Shrub Willow (Salix) Genomes Reveals Novel Gene Organization in Sex-Linked Regions.</title>
        <authorList>
            <person name="Hyden B."/>
            <person name="Feng K."/>
            <person name="Yates T.B."/>
            <person name="Jawdy S."/>
            <person name="Cereghino C."/>
            <person name="Smart L.B."/>
            <person name="Muchero W."/>
        </authorList>
    </citation>
    <scope>NUCLEOTIDE SEQUENCE</scope>
    <source>
        <tissue evidence="2">Shoot tip</tissue>
    </source>
</reference>
<evidence type="ECO:0000256" key="1">
    <source>
        <dbReference type="SAM" id="MobiDB-lite"/>
    </source>
</evidence>
<comment type="caution">
    <text evidence="2">The sequence shown here is derived from an EMBL/GenBank/DDBJ whole genome shotgun (WGS) entry which is preliminary data.</text>
</comment>
<accession>A0ABQ9BWD2</accession>
<proteinExistence type="predicted"/>
<feature type="compositionally biased region" description="Low complexity" evidence="1">
    <location>
        <begin position="1"/>
        <end position="17"/>
    </location>
</feature>